<feature type="domain" description="FAD dependent oxidoreductase" evidence="1">
    <location>
        <begin position="5"/>
        <end position="381"/>
    </location>
</feature>
<protein>
    <submittedName>
        <fullName evidence="2">FAD dependent oxidoreductase</fullName>
    </submittedName>
</protein>
<dbReference type="GO" id="GO:0042147">
    <property type="term" value="P:retrograde transport, endosome to Golgi"/>
    <property type="evidence" value="ECO:0007669"/>
    <property type="project" value="TreeGrafter"/>
</dbReference>
<evidence type="ECO:0000313" key="3">
    <source>
        <dbReference type="Proteomes" id="UP000800041"/>
    </source>
</evidence>
<dbReference type="InterPro" id="IPR036188">
    <property type="entry name" value="FAD/NAD-bd_sf"/>
</dbReference>
<dbReference type="GO" id="GO:0005770">
    <property type="term" value="C:late endosome"/>
    <property type="evidence" value="ECO:0007669"/>
    <property type="project" value="TreeGrafter"/>
</dbReference>
<reference evidence="2" key="1">
    <citation type="journal article" date="2020" name="Stud. Mycol.">
        <title>101 Dothideomycetes genomes: a test case for predicting lifestyles and emergence of pathogens.</title>
        <authorList>
            <person name="Haridas S."/>
            <person name="Albert R."/>
            <person name="Binder M."/>
            <person name="Bloem J."/>
            <person name="Labutti K."/>
            <person name="Salamov A."/>
            <person name="Andreopoulos B."/>
            <person name="Baker S."/>
            <person name="Barry K."/>
            <person name="Bills G."/>
            <person name="Bluhm B."/>
            <person name="Cannon C."/>
            <person name="Castanera R."/>
            <person name="Culley D."/>
            <person name="Daum C."/>
            <person name="Ezra D."/>
            <person name="Gonzalez J."/>
            <person name="Henrissat B."/>
            <person name="Kuo A."/>
            <person name="Liang C."/>
            <person name="Lipzen A."/>
            <person name="Lutzoni F."/>
            <person name="Magnuson J."/>
            <person name="Mondo S."/>
            <person name="Nolan M."/>
            <person name="Ohm R."/>
            <person name="Pangilinan J."/>
            <person name="Park H.-J."/>
            <person name="Ramirez L."/>
            <person name="Alfaro M."/>
            <person name="Sun H."/>
            <person name="Tritt A."/>
            <person name="Yoshinaga Y."/>
            <person name="Zwiers L.-H."/>
            <person name="Turgeon B."/>
            <person name="Goodwin S."/>
            <person name="Spatafora J."/>
            <person name="Crous P."/>
            <person name="Grigoriev I."/>
        </authorList>
    </citation>
    <scope>NUCLEOTIDE SEQUENCE</scope>
    <source>
        <strain evidence="2">CBS 113979</strain>
    </source>
</reference>
<dbReference type="SUPFAM" id="SSF51905">
    <property type="entry name" value="FAD/NAD(P)-binding domain"/>
    <property type="match status" value="1"/>
</dbReference>
<evidence type="ECO:0000259" key="1">
    <source>
        <dbReference type="Pfam" id="PF01266"/>
    </source>
</evidence>
<dbReference type="Pfam" id="PF01266">
    <property type="entry name" value="DAO"/>
    <property type="match status" value="1"/>
</dbReference>
<keyword evidence="3" id="KW-1185">Reference proteome</keyword>
<dbReference type="PANTHER" id="PTHR13847:SF185">
    <property type="entry name" value="FAD DEPENDENT OXIDOREDUCTASE SUPERFAMILY (AFU_ORTHOLOGUE AFUA_3G02360)"/>
    <property type="match status" value="1"/>
</dbReference>
<dbReference type="GO" id="GO:0005829">
    <property type="term" value="C:cytosol"/>
    <property type="evidence" value="ECO:0007669"/>
    <property type="project" value="GOC"/>
</dbReference>
<proteinExistence type="predicted"/>
<dbReference type="AlphaFoldDB" id="A0A6G1H2C0"/>
<sequence length="397" mass="41913">MSPTVIVGAGIIGCSTAFYLSESSITDAQSIHLVESSPELFHCASGLAAGFLASDWFSSGVAPLGALSFKLHKELSEKYAGNQNQSNAASPCGGDWLASGRSRAQASRVDDFYDGDGPAWLAKAAGSTLSVISEDNSVAQVDPLRLSRFLLDQCLERGVHLHQPARVLSVSKDVEGALSSVRLALSDGTESHIPCARLVITAGAWSPSVFQSPFPASKLKIPISPLAGYSLLLKSPRWNAEHEGKGCHAVFASDSGGFSPEIFSRASGDIYIAGLNDSRMPLPALASDVKTSNDALVRLKNVAKCMLGSREENDLVVLREGLCFRPVTPTGEPIISSVPNQDLTDDFPTRVGDRNWVFMAAGHGPWGISLSLGTGKVLTDLIEGTDPPINIGILALL</sequence>
<dbReference type="EMBL" id="ML977153">
    <property type="protein sequence ID" value="KAF1987366.1"/>
    <property type="molecule type" value="Genomic_DNA"/>
</dbReference>
<evidence type="ECO:0000313" key="2">
    <source>
        <dbReference type="EMBL" id="KAF1987366.1"/>
    </source>
</evidence>
<dbReference type="OrthoDB" id="498204at2759"/>
<dbReference type="Gene3D" id="3.30.9.10">
    <property type="entry name" value="D-Amino Acid Oxidase, subunit A, domain 2"/>
    <property type="match status" value="1"/>
</dbReference>
<gene>
    <name evidence="2" type="ORF">K402DRAFT_429569</name>
</gene>
<organism evidence="2 3">
    <name type="scientific">Aulographum hederae CBS 113979</name>
    <dbReference type="NCBI Taxonomy" id="1176131"/>
    <lineage>
        <taxon>Eukaryota</taxon>
        <taxon>Fungi</taxon>
        <taxon>Dikarya</taxon>
        <taxon>Ascomycota</taxon>
        <taxon>Pezizomycotina</taxon>
        <taxon>Dothideomycetes</taxon>
        <taxon>Pleosporomycetidae</taxon>
        <taxon>Aulographales</taxon>
        <taxon>Aulographaceae</taxon>
    </lineage>
</organism>
<dbReference type="Gene3D" id="3.50.50.60">
    <property type="entry name" value="FAD/NAD(P)-binding domain"/>
    <property type="match status" value="1"/>
</dbReference>
<dbReference type="InterPro" id="IPR006076">
    <property type="entry name" value="FAD-dep_OxRdtase"/>
</dbReference>
<dbReference type="PANTHER" id="PTHR13847">
    <property type="entry name" value="SARCOSINE DEHYDROGENASE-RELATED"/>
    <property type="match status" value="1"/>
</dbReference>
<name>A0A6G1H2C0_9PEZI</name>
<dbReference type="Proteomes" id="UP000800041">
    <property type="component" value="Unassembled WGS sequence"/>
</dbReference>
<accession>A0A6G1H2C0</accession>